<gene>
    <name evidence="3" type="ORF">ACFPN6_22925</name>
</gene>
<sequence length="148" mass="16533">MLDLLVRSRRDKAAAQRFLCRPSKKTHTVPRRVVTDKLRSDGAARREAMPCAEHRQPKYLNNRTEQPPAHPATRTDDEGLFRDVGKAQLFLSAFSGTPSHFRPHRHLLTAPDHRADTTTRFAIRDHVTGVVGTAATACPRPTPEPATP</sequence>
<dbReference type="Pfam" id="PF13610">
    <property type="entry name" value="DDE_Tnp_IS240"/>
    <property type="match status" value="1"/>
</dbReference>
<accession>A0ABW0DD98</accession>
<proteinExistence type="predicted"/>
<name>A0ABW0DD98_STRFI</name>
<dbReference type="PANTHER" id="PTHR35528:SF3">
    <property type="entry name" value="BLL1675 PROTEIN"/>
    <property type="match status" value="1"/>
</dbReference>
<dbReference type="Proteomes" id="UP001596156">
    <property type="component" value="Unassembled WGS sequence"/>
</dbReference>
<protein>
    <submittedName>
        <fullName evidence="3">DDE-type integrase/transposase/recombinase</fullName>
    </submittedName>
</protein>
<evidence type="ECO:0000256" key="1">
    <source>
        <dbReference type="SAM" id="MobiDB-lite"/>
    </source>
</evidence>
<feature type="compositionally biased region" description="Basic and acidic residues" evidence="1">
    <location>
        <begin position="37"/>
        <end position="56"/>
    </location>
</feature>
<comment type="caution">
    <text evidence="3">The sequence shown here is derived from an EMBL/GenBank/DDBJ whole genome shotgun (WGS) entry which is preliminary data.</text>
</comment>
<dbReference type="RefSeq" id="WP_344645396.1">
    <property type="nucleotide sequence ID" value="NZ_BAAASS010000016.1"/>
</dbReference>
<evidence type="ECO:0000313" key="3">
    <source>
        <dbReference type="EMBL" id="MFC5227387.1"/>
    </source>
</evidence>
<dbReference type="EMBL" id="JBHSKL010000029">
    <property type="protein sequence ID" value="MFC5227387.1"/>
    <property type="molecule type" value="Genomic_DNA"/>
</dbReference>
<dbReference type="InterPro" id="IPR032874">
    <property type="entry name" value="DDE_dom"/>
</dbReference>
<evidence type="ECO:0000259" key="2">
    <source>
        <dbReference type="Pfam" id="PF13610"/>
    </source>
</evidence>
<feature type="region of interest" description="Disordered" evidence="1">
    <location>
        <begin position="37"/>
        <end position="78"/>
    </location>
</feature>
<dbReference type="PANTHER" id="PTHR35528">
    <property type="entry name" value="BLL1675 PROTEIN"/>
    <property type="match status" value="1"/>
</dbReference>
<feature type="domain" description="DDE" evidence="2">
    <location>
        <begin position="1"/>
        <end position="96"/>
    </location>
</feature>
<reference evidence="4" key="1">
    <citation type="journal article" date="2019" name="Int. J. Syst. Evol. Microbiol.">
        <title>The Global Catalogue of Microorganisms (GCM) 10K type strain sequencing project: providing services to taxonomists for standard genome sequencing and annotation.</title>
        <authorList>
            <consortium name="The Broad Institute Genomics Platform"/>
            <consortium name="The Broad Institute Genome Sequencing Center for Infectious Disease"/>
            <person name="Wu L."/>
            <person name="Ma J."/>
        </authorList>
    </citation>
    <scope>NUCLEOTIDE SEQUENCE [LARGE SCALE GENOMIC DNA]</scope>
    <source>
        <strain evidence="4">CCM 8479</strain>
    </source>
</reference>
<dbReference type="InterPro" id="IPR052183">
    <property type="entry name" value="IS_Transposase"/>
</dbReference>
<evidence type="ECO:0000313" key="4">
    <source>
        <dbReference type="Proteomes" id="UP001596156"/>
    </source>
</evidence>
<organism evidence="3 4">
    <name type="scientific">Streptomyces fimbriatus</name>
    <dbReference type="NCBI Taxonomy" id="68197"/>
    <lineage>
        <taxon>Bacteria</taxon>
        <taxon>Bacillati</taxon>
        <taxon>Actinomycetota</taxon>
        <taxon>Actinomycetes</taxon>
        <taxon>Kitasatosporales</taxon>
        <taxon>Streptomycetaceae</taxon>
        <taxon>Streptomyces</taxon>
    </lineage>
</organism>
<keyword evidence="4" id="KW-1185">Reference proteome</keyword>